<evidence type="ECO:0000313" key="2">
    <source>
        <dbReference type="Proteomes" id="UP001152799"/>
    </source>
</evidence>
<organism evidence="1 2">
    <name type="scientific">Ceutorhynchus assimilis</name>
    <name type="common">cabbage seed weevil</name>
    <dbReference type="NCBI Taxonomy" id="467358"/>
    <lineage>
        <taxon>Eukaryota</taxon>
        <taxon>Metazoa</taxon>
        <taxon>Ecdysozoa</taxon>
        <taxon>Arthropoda</taxon>
        <taxon>Hexapoda</taxon>
        <taxon>Insecta</taxon>
        <taxon>Pterygota</taxon>
        <taxon>Neoptera</taxon>
        <taxon>Endopterygota</taxon>
        <taxon>Coleoptera</taxon>
        <taxon>Polyphaga</taxon>
        <taxon>Cucujiformia</taxon>
        <taxon>Curculionidae</taxon>
        <taxon>Ceutorhynchinae</taxon>
        <taxon>Ceutorhynchus</taxon>
    </lineage>
</organism>
<gene>
    <name evidence="1" type="ORF">CEUTPL_LOCUS4423</name>
</gene>
<name>A0A9P0GRR1_9CUCU</name>
<protein>
    <submittedName>
        <fullName evidence="1">Uncharacterized protein</fullName>
    </submittedName>
</protein>
<keyword evidence="2" id="KW-1185">Reference proteome</keyword>
<evidence type="ECO:0000313" key="1">
    <source>
        <dbReference type="EMBL" id="CAH1125514.1"/>
    </source>
</evidence>
<sequence>MDIGAIVAHLSDDTAENIAERVTRKTETSQMAEISQHIAALERDKSNEPNNLLKQRIQEAISQLQRIKSKLLHDDVFKQLRHAIEVLVEAFQQSEGERYQISTEEFIFAEIVREHVIKELEKEIAVREIAKEQLVQERLSVMDTCRGFIDNAWTNQTRKSTTQLLMLKYEERSLLLEGGLTMCNHKLSESVKEHKGVENLPRYY</sequence>
<dbReference type="EMBL" id="OU892290">
    <property type="protein sequence ID" value="CAH1125514.1"/>
    <property type="molecule type" value="Genomic_DNA"/>
</dbReference>
<dbReference type="Proteomes" id="UP001152799">
    <property type="component" value="Chromosome 14"/>
</dbReference>
<dbReference type="AlphaFoldDB" id="A0A9P0GRR1"/>
<reference evidence="1" key="1">
    <citation type="submission" date="2022-01" db="EMBL/GenBank/DDBJ databases">
        <authorList>
            <person name="King R."/>
        </authorList>
    </citation>
    <scope>NUCLEOTIDE SEQUENCE</scope>
</reference>
<proteinExistence type="predicted"/>
<accession>A0A9P0GRR1</accession>